<evidence type="ECO:0000313" key="5">
    <source>
        <dbReference type="Proteomes" id="UP000606786"/>
    </source>
</evidence>
<dbReference type="Proteomes" id="UP000606786">
    <property type="component" value="Unassembled WGS sequence"/>
</dbReference>
<organism evidence="4 5">
    <name type="scientific">Ceratitis capitata</name>
    <name type="common">Mediterranean fruit fly</name>
    <name type="synonym">Tephritis capitata</name>
    <dbReference type="NCBI Taxonomy" id="7213"/>
    <lineage>
        <taxon>Eukaryota</taxon>
        <taxon>Metazoa</taxon>
        <taxon>Ecdysozoa</taxon>
        <taxon>Arthropoda</taxon>
        <taxon>Hexapoda</taxon>
        <taxon>Insecta</taxon>
        <taxon>Pterygota</taxon>
        <taxon>Neoptera</taxon>
        <taxon>Endopterygota</taxon>
        <taxon>Diptera</taxon>
        <taxon>Brachycera</taxon>
        <taxon>Muscomorpha</taxon>
        <taxon>Tephritoidea</taxon>
        <taxon>Tephritidae</taxon>
        <taxon>Ceratitis</taxon>
        <taxon>Ceratitis</taxon>
    </lineage>
</organism>
<proteinExistence type="predicted"/>
<dbReference type="EMBL" id="CAJHJT010000001">
    <property type="protein sequence ID" value="CAD6993176.1"/>
    <property type="molecule type" value="Genomic_DNA"/>
</dbReference>
<dbReference type="Pfam" id="PF12624">
    <property type="entry name" value="VPS13_N"/>
    <property type="match status" value="1"/>
</dbReference>
<sequence length="3791" mass="429640">MFRIESYVTPIIMEYVAKYVKNIRPEDMQLSLWEGEATLQNLDLRLDVLEEELQLPCEFLSGHVHEMTIRVPWTKITSEPIRIIINTIEFVLKLRRNKSDDVSSTSSSPQRKNGDAAKKRKRPSDEQQSTQQSPGSGIVNKIINNINLECQNIILKYVEDDIVVSMNVQLLQFGSADERWKIAMTDIHPVKVLMRKLVKVSDLTICIDKRNSAGHIEVCQEPILYRCSFEIRILRKYNTNTVATTSLTRIGIFTKSMDVNIASMQFPMIRRLIDITTEFGLNNSKKLITEQEDLTEDSENEVAASDSFLAWAWNKLPTLSYEPPLIEEPPVEEIAGHFKDIGLYLEELNITLKNSELIVDNFVGNTKRIKYTPIVRITIGGLYMEKVASEEQNWRSMKSGITYLIVDPLGSYKADDISETALISSASLERTTAFVENSLFDEKITTADQKVCVNYDEYMTLYTDEYLLNRTPIFAFDSVEYKTMKMRDHAKSEVDVSTTTITTKDTHLAYRLLSSGVTFRWNQSFRQVKQIIQDLIDSYDYSGYHVDQLETAAQCSASNKLTPPLMEDYDDLMEHIPLCIYKFDLKNINFEIYACTESLSTQKHTHNRLPGALRQAMPYFLAHIERLEGTLCRALNVDKVVHTTCQLPEKPHILLDACHNNITFQMQQFSLSMVNKMRKTTIRLMHIPHIELTYSDLIQKQHWKEDTLIPLRKIEVSCELINVDFNKRNLIIAARLLNCVLSYRPYLLWKIANQAMQLVKNELEPTLHNEFRNLRIDFQCFQSYTTAYLELYSLLSHIVTYTEQCHKKNILIDTEKGNKPKKWLCASIQLNPEGIQLAANQKESLVALAIWVEPIAVYVDDVLLEFLKYQEDYDHTVEREPSSEIELHTQQYQTHVPIQTNSTNANQPPRVHTNITTSGGPALIRRSSRNSLPTRKISHPEETIHFSSERDEKIDLETVSATPPTTAIEAEPTSLWQQIKSIVICFELGHIRLHIAERLKWCNNNENIHCVYTLLQLPKIAMRSTNAENLSRTNLQEKFTISTAPKDTINWVIALYGLNVNRYNCIDMDTVLPDVYTTITIVVTHKKQLDAVGNKASQRRSSNEAPNDARTEAVSPESQKEVSPSPMPAMSNHNLDSSLPITQNTSIEVDAITVHIDTMPIHFNVSESKCSALHLHVGILGKVIKLIGPMAQLNTSTQMPTSATPIQIVTISEENAAIKQFLELETSSSVSSVLVENKAPTTYTTSLFCQWSIAKIICELTAQERKSKMVLELEDLLSTVDNREDFTKFTGKIGQCNLLYYTPDEKEEWIAQPSMRLKMLGDMTNMPFLNIVYTSVGLKNFYTRIGVKPKYNANRSIAEIIVTLQAMEIIVDLDILKEFVCSLGILFAVRECTANCSEERTSKQIQSNPPTAADLPLIHLDSKGFTLYTPLATKRECCTVVIWKIESIKMTPNLENPLQRNPLRPDVYGKAAQLGFLNTPGSLVEDRQYELILQNLSVATAQWTDILGHMAQQAKTFQHTNPAVEWNTQTREAAPHFTHVFTDFTFIGIFAPCIAYNNVLICGQALEFNCASDFVATINTDQLYAISFMACRLNELLDFAAQNAPIRKSNMSLSSSSYSNQQKSESMSCSKSSKSSSSLQCGDLLLAPLNRTTRTAASAAFEPIDENTEQNVKTDSGIQSQQSRGERQYVFATPSDALVRKYPQTVSFLAGTFTIKLYEVRGAEPKSSDGLQVKCTDKVLCLVPLITLTVCQPSFMYTQNIYDHIIQMSLYNLNIHSMPSTVLDAEDTNLFPIEFIDTRPGELGPTGIPPPLITIRKHLTKQKLVETDAEIARPIIITLQEQQTVVLLKNSLILYQTILQSGYLNPRALRIVQKASKIMLMRSHFYNCDRLHVKLDKLVLLMKHDSDYEGKLVCADMHFNATFLQRPEKAVLKAAIGSMHLQIGERIFLHPVALRSTFAFVSEPWYDLPLVNGTIKLDVLHVDLDVNGLKKLQRIQLGLEKLSLRLNEEWKEFLHNRPPMGESAEMMAEKLVLLNTPSFKGHVSSNGSKKKLTREEFYQDDLRAGAFQFVEMATDSFLPLPYQIQIIKKNYGIICWRYPQPRKMCKIHVFPVPMAVQKPINIRCQMEYFSESHECFLHFSEFWLSETASKDIVLPEREICANIWRVVIMQSLVAVNGECFEPSEEDEDKIPSLKIEELFKLESNDEDFILHPKVLVGCMRIDTAFQSECVPKFQVLLSCTSLQVKFLNQANDEYKLPPALAEYTLAPSKQISQAFLVVLLENLSIHAAFNSTQIYSVDSSLTLNIKCLDYGFLNMLSVLEDATLQSYVTVNKPKRLLNINAVLEKFRINIGPSILHTLLSSKAHWQELFTSTTPNQCHVLLPKCIVVNRMQALVAFGQTGTTERIQLQPLECSLYSFSNDGNNQELTFFIADNETRITDASQSVAIPFKFDGERLLQSIRIGDKCLIIEMQKLSAAQVTVFLKGQIELISMVPQELRVELRFDETKADEDKRQLDYLVKKEGYSSFYVAVQRVSNATMRLKMVAPKIKGRTGDIPLKPNKKLPWLVKVPTANNEFVSFWVRVIRQDITDLCIESFQPQRILVTIWPIFEIHSRLPCALTAFENITGKQFEIEPRGGRFVLDVPATHLTEHKVEFKSKSPLNCECDTEQTLSLKSMQWNSFFWYDEKDWGIDDALHKLSSDVGSSTSKWPLDEEDELRVNRLTHCTGAANLVYTQKPAREFSCATCLEVTAWAMFINATGLDIGICIGQSKERTTVKSNCLEMLSIITTPFTIDLPLEDDDMKWISSTQICFNGISPTGGLRGSVLLDNDSLDLGIVHKTEIYKFILEYKIENSQRVLRLRPKYVVSNFANCKLQLLSFAMDHKESASRQTLEEFAVQSKKMDLNKVQWTDNCIGQTLDSFQDLRPNKKAKRSKDTAYVCFVSVKQSDSNDFSIPIPLSIPFTRRTFALQNGGNSVPLVATLIEKDRIYYLNIFEDTNPALLVANQTDVAFIIAQTSASENSKVSNTTPEYNGRHFEWYQHVPAYSKCYYTPPELYTSFPDVESTTCNITLALYKENPTKKTLKWSKPIRTDRTWEKFLYIPNHGDVKVIVCDKHRVTRIYVYYIAPLEFSVKDLRSRLLTPKTAADADSPNSSLLSISPSTAIHDPITMRSTPDKCRHFSNECNTKTQLKVRCFIKEFIVSLHTGGKSADSAKSEIVGLYADDALIAFDDDDDDRELHLLLPNFQLDNQNYVCGQYDFPVVLCSQELYERKPIVPPVHFLDRTYQNLRNRPLMANFEIGFFEDEMKLHSIVCTFSPMRIYIEDSYLNVLLDAVVDCTPANCAYHAERPNKRITLAAGEYLLPRVIVGQAICIAEPLQIRHFQIEPLSVLLSVHTSIRLYIALDHSPLSFSTYKREHILTMPLRFGQSLSMHYLSGAIFGAGWVVGSLEILGSPSGLARSFTTGLRDFVSMPVEGLFRGPWGFIVGITQGSASLLRNVTAGTLNSVSKLAASVARNLDRLTLDQEHIERTEALRRRRPHGFTEGLTQGVTGLGISILGAVGGLARHTLEARTPTEVMAGVGKGLVGAVTKPLSGAAELLALTGQGVLHTVGFNTMPELRVPCVCVNIITEPSAYRIWKLLPGTLKSDQILFNHEVTLVTQDQLRRGYALLTSSVFALMEMQSYSLICVFPIDKVEMASDAMDKTLYYIHLIKDKEGADEENYTNQRIITYIHSSTSLKNVPAAAAGSLSDLLQSHEQELQASRRKQMDWAFYINETLGEHIIKYLRVMNRNC</sequence>
<evidence type="ECO:0000256" key="2">
    <source>
        <dbReference type="SAM" id="MobiDB-lite"/>
    </source>
</evidence>
<feature type="compositionally biased region" description="Polar residues" evidence="2">
    <location>
        <begin position="1095"/>
        <end position="1105"/>
    </location>
</feature>
<feature type="region of interest" description="Disordered" evidence="2">
    <location>
        <begin position="1663"/>
        <end position="1685"/>
    </location>
</feature>
<dbReference type="PANTHER" id="PTHR12517:SF0">
    <property type="entry name" value="INTERMEMBRANE LIPID TRANSFER PROTEIN VPS13B"/>
    <property type="match status" value="1"/>
</dbReference>
<dbReference type="OrthoDB" id="445152at2759"/>
<protein>
    <submittedName>
        <fullName evidence="4">(Mediterranean fruit fly) hypothetical protein</fullName>
    </submittedName>
</protein>
<feature type="region of interest" description="Disordered" evidence="2">
    <location>
        <begin position="900"/>
        <end position="926"/>
    </location>
</feature>
<evidence type="ECO:0000256" key="1">
    <source>
        <dbReference type="ARBA" id="ARBA00022448"/>
    </source>
</evidence>
<feature type="compositionally biased region" description="Polar residues" evidence="2">
    <location>
        <begin position="126"/>
        <end position="135"/>
    </location>
</feature>
<name>A0A811U4P6_CERCA</name>
<feature type="domain" description="Chorein N-terminal" evidence="3">
    <location>
        <begin position="5"/>
        <end position="213"/>
    </location>
</feature>
<evidence type="ECO:0000259" key="3">
    <source>
        <dbReference type="Pfam" id="PF12624"/>
    </source>
</evidence>
<reference evidence="4" key="1">
    <citation type="submission" date="2020-11" db="EMBL/GenBank/DDBJ databases">
        <authorList>
            <person name="Whitehead M."/>
        </authorList>
    </citation>
    <scope>NUCLEOTIDE SEQUENCE</scope>
    <source>
        <strain evidence="4">EGII</strain>
    </source>
</reference>
<feature type="region of interest" description="Disordered" evidence="2">
    <location>
        <begin position="100"/>
        <end position="136"/>
    </location>
</feature>
<keyword evidence="1" id="KW-0813">Transport</keyword>
<gene>
    <name evidence="4" type="ORF">CCAP1982_LOCUS1998</name>
</gene>
<evidence type="ECO:0000313" key="4">
    <source>
        <dbReference type="EMBL" id="CAD6993176.1"/>
    </source>
</evidence>
<feature type="region of interest" description="Disordered" evidence="2">
    <location>
        <begin position="1092"/>
        <end position="1134"/>
    </location>
</feature>
<comment type="caution">
    <text evidence="4">The sequence shown here is derived from an EMBL/GenBank/DDBJ whole genome shotgun (WGS) entry which is preliminary data.</text>
</comment>
<feature type="compositionally biased region" description="Polar residues" evidence="2">
    <location>
        <begin position="1669"/>
        <end position="1683"/>
    </location>
</feature>
<keyword evidence="5" id="KW-1185">Reference proteome</keyword>
<dbReference type="InterPro" id="IPR026854">
    <property type="entry name" value="VPS13_N"/>
</dbReference>
<feature type="compositionally biased region" description="Polar residues" evidence="2">
    <location>
        <begin position="900"/>
        <end position="919"/>
    </location>
</feature>
<dbReference type="PANTHER" id="PTHR12517">
    <property type="entry name" value="VACUOLAR PROTEIN SORTING-ASSOCIATED PROTEIN 13B"/>
    <property type="match status" value="1"/>
</dbReference>
<accession>A0A811U4P6</accession>
<dbReference type="InterPro" id="IPR039782">
    <property type="entry name" value="VPS13B"/>
</dbReference>